<protein>
    <submittedName>
        <fullName evidence="2">Uncharacterized protein</fullName>
    </submittedName>
</protein>
<gene>
    <name evidence="2" type="ORF">B0I36DRAFT_352635</name>
</gene>
<proteinExistence type="predicted"/>
<dbReference type="SUPFAM" id="SSF52047">
    <property type="entry name" value="RNI-like"/>
    <property type="match status" value="1"/>
</dbReference>
<dbReference type="Proteomes" id="UP000756346">
    <property type="component" value="Unassembled WGS sequence"/>
</dbReference>
<sequence>MFGEGEVAKSGTRGRKVELKNKDTAGQNEPRCRRIQWAFLSIASRPYLTQSIEVLQWVMFPDQETVLRRWMGGPLRGYSRKARVMSQVFLDDCWLPLRDWPRECTRAWDAFCPELSAALSAMPHLQTLELREYRSLPGYHPIKGHGAISYKDGPKIGSLDWNDKTSLTEPYKFLAQAIENRNNNMEESDWVGNAVVSWTRFDVSDKVASVTYFRPVPIADLQHIRNVDICLPRSGTDCVRTLATILSSLQCLESLTVRYKPDPGCRIPPASDSNPELATAFFDSLVCGDARWPRLCMLSLIRLKIPAAVMASFLALHAPGLQQVEFRDCKLTTAHIEAIASIQLPKLSWFTAFTPEAKEDISPAEFTDYLKNNQGNLASGSSSRVGTHLESQPGDAFVSVFEPVDEQDRSIPHGTWSLPSLTGGYIFDVTPRMSTFGSGAESFKALWRWARSNPSRDIYYWQADPGDAQAEPTYTWSCSRGSTAERVVCRDPHEIWDDWGKIPGDVATPTPFGPDFARLVHGTEPWGNAEAPGDEIPPYATKLTKRAIRDFKKHARWIDPAREQFWLELLR</sequence>
<evidence type="ECO:0000313" key="2">
    <source>
        <dbReference type="EMBL" id="KAH7024394.1"/>
    </source>
</evidence>
<evidence type="ECO:0000256" key="1">
    <source>
        <dbReference type="SAM" id="MobiDB-lite"/>
    </source>
</evidence>
<keyword evidence="3" id="KW-1185">Reference proteome</keyword>
<dbReference type="AlphaFoldDB" id="A0A9P8XXI5"/>
<comment type="caution">
    <text evidence="2">The sequence shown here is derived from an EMBL/GenBank/DDBJ whole genome shotgun (WGS) entry which is preliminary data.</text>
</comment>
<dbReference type="OrthoDB" id="5427399at2759"/>
<dbReference type="EMBL" id="JAGTJQ010000009">
    <property type="protein sequence ID" value="KAH7024394.1"/>
    <property type="molecule type" value="Genomic_DNA"/>
</dbReference>
<accession>A0A9P8XXI5</accession>
<reference evidence="2" key="1">
    <citation type="journal article" date="2021" name="Nat. Commun.">
        <title>Genetic determinants of endophytism in the Arabidopsis root mycobiome.</title>
        <authorList>
            <person name="Mesny F."/>
            <person name="Miyauchi S."/>
            <person name="Thiergart T."/>
            <person name="Pickel B."/>
            <person name="Atanasova L."/>
            <person name="Karlsson M."/>
            <person name="Huettel B."/>
            <person name="Barry K.W."/>
            <person name="Haridas S."/>
            <person name="Chen C."/>
            <person name="Bauer D."/>
            <person name="Andreopoulos W."/>
            <person name="Pangilinan J."/>
            <person name="LaButti K."/>
            <person name="Riley R."/>
            <person name="Lipzen A."/>
            <person name="Clum A."/>
            <person name="Drula E."/>
            <person name="Henrissat B."/>
            <person name="Kohler A."/>
            <person name="Grigoriev I.V."/>
            <person name="Martin F.M."/>
            <person name="Hacquard S."/>
        </authorList>
    </citation>
    <scope>NUCLEOTIDE SEQUENCE</scope>
    <source>
        <strain evidence="2">MPI-CAGE-CH-0230</strain>
    </source>
</reference>
<name>A0A9P8XXI5_9PEZI</name>
<dbReference type="RefSeq" id="XP_046007942.1">
    <property type="nucleotide sequence ID" value="XM_046157131.1"/>
</dbReference>
<dbReference type="GeneID" id="70186677"/>
<evidence type="ECO:0000313" key="3">
    <source>
        <dbReference type="Proteomes" id="UP000756346"/>
    </source>
</evidence>
<feature type="region of interest" description="Disordered" evidence="1">
    <location>
        <begin position="1"/>
        <end position="25"/>
    </location>
</feature>
<organism evidence="2 3">
    <name type="scientific">Microdochium trichocladiopsis</name>
    <dbReference type="NCBI Taxonomy" id="1682393"/>
    <lineage>
        <taxon>Eukaryota</taxon>
        <taxon>Fungi</taxon>
        <taxon>Dikarya</taxon>
        <taxon>Ascomycota</taxon>
        <taxon>Pezizomycotina</taxon>
        <taxon>Sordariomycetes</taxon>
        <taxon>Xylariomycetidae</taxon>
        <taxon>Xylariales</taxon>
        <taxon>Microdochiaceae</taxon>
        <taxon>Microdochium</taxon>
    </lineage>
</organism>